<dbReference type="RefSeq" id="XP_067815520.1">
    <property type="nucleotide sequence ID" value="XM_067965586.1"/>
</dbReference>
<dbReference type="Proteomes" id="UP000294530">
    <property type="component" value="Unassembled WGS sequence"/>
</dbReference>
<organism evidence="2 3">
    <name type="scientific">Bremia lactucae</name>
    <name type="common">Lettuce downy mildew</name>
    <dbReference type="NCBI Taxonomy" id="4779"/>
    <lineage>
        <taxon>Eukaryota</taxon>
        <taxon>Sar</taxon>
        <taxon>Stramenopiles</taxon>
        <taxon>Oomycota</taxon>
        <taxon>Peronosporomycetes</taxon>
        <taxon>Peronosporales</taxon>
        <taxon>Peronosporaceae</taxon>
        <taxon>Bremia</taxon>
    </lineage>
</organism>
<reference evidence="2 3" key="1">
    <citation type="journal article" date="2021" name="Genome Biol.">
        <title>AFLAP: assembly-free linkage analysis pipeline using k-mers from genome sequencing data.</title>
        <authorList>
            <person name="Fletcher K."/>
            <person name="Zhang L."/>
            <person name="Gil J."/>
            <person name="Han R."/>
            <person name="Cavanaugh K."/>
            <person name="Michelmore R."/>
        </authorList>
    </citation>
    <scope>NUCLEOTIDE SEQUENCE [LARGE SCALE GENOMIC DNA]</scope>
    <source>
        <strain evidence="2 3">SF5</strain>
    </source>
</reference>
<feature type="compositionally biased region" description="Polar residues" evidence="1">
    <location>
        <begin position="184"/>
        <end position="195"/>
    </location>
</feature>
<protein>
    <submittedName>
        <fullName evidence="2">Uncharacterized protein</fullName>
    </submittedName>
</protein>
<gene>
    <name evidence="2" type="ORF">CCR75_007527</name>
</gene>
<dbReference type="GeneID" id="94351257"/>
<dbReference type="EMBL" id="SHOA02000018">
    <property type="protein sequence ID" value="TDH66021.1"/>
    <property type="molecule type" value="Genomic_DNA"/>
</dbReference>
<evidence type="ECO:0000256" key="1">
    <source>
        <dbReference type="SAM" id="MobiDB-lite"/>
    </source>
</evidence>
<evidence type="ECO:0000313" key="3">
    <source>
        <dbReference type="Proteomes" id="UP000294530"/>
    </source>
</evidence>
<proteinExistence type="predicted"/>
<sequence>MARTLLEWISALARATTTGASHVGMSSDMEISVAVAAPAEIVVVVGGGVARDLEDALAPRVLEVDHVAGSRLEGDHTGQGPAVTEEQTGGAGDKEDPAHDAIRHTLDRPEARRQDLYLRHIATKKDHMEVESRLQNLEDLCVAVWAEAADERRHVAKPHHLEKGLLVLQSDQFRHETVDHLSVPRNTHPMTSQDRTLAAPAWSSGDRYSHDTAVDRKVDAESAVAGKEPAMAAHTTAFAAQDTRNAIVARPKPLRYDDWIVKAEYPTCSSGLGLLARRDRVDESNCVRARLRASPADYLPGH</sequence>
<feature type="region of interest" description="Disordered" evidence="1">
    <location>
        <begin position="183"/>
        <end position="208"/>
    </location>
</feature>
<dbReference type="AlphaFoldDB" id="A0A976FG73"/>
<accession>A0A976FG73</accession>
<name>A0A976FG73_BRELC</name>
<keyword evidence="3" id="KW-1185">Reference proteome</keyword>
<evidence type="ECO:0000313" key="2">
    <source>
        <dbReference type="EMBL" id="TDH66021.1"/>
    </source>
</evidence>
<feature type="region of interest" description="Disordered" evidence="1">
    <location>
        <begin position="70"/>
        <end position="98"/>
    </location>
</feature>
<dbReference type="KEGG" id="blac:94351257"/>
<comment type="caution">
    <text evidence="2">The sequence shown here is derived from an EMBL/GenBank/DDBJ whole genome shotgun (WGS) entry which is preliminary data.</text>
</comment>